<proteinExistence type="predicted"/>
<gene>
    <name evidence="1" type="ORF">BV25DRAFT_1818041</name>
</gene>
<evidence type="ECO:0000313" key="1">
    <source>
        <dbReference type="EMBL" id="KAI0069085.1"/>
    </source>
</evidence>
<dbReference type="Proteomes" id="UP000814140">
    <property type="component" value="Unassembled WGS sequence"/>
</dbReference>
<reference evidence="1" key="2">
    <citation type="journal article" date="2022" name="New Phytol.">
        <title>Evolutionary transition to the ectomycorrhizal habit in the genomes of a hyperdiverse lineage of mushroom-forming fungi.</title>
        <authorList>
            <person name="Looney B."/>
            <person name="Miyauchi S."/>
            <person name="Morin E."/>
            <person name="Drula E."/>
            <person name="Courty P.E."/>
            <person name="Kohler A."/>
            <person name="Kuo A."/>
            <person name="LaButti K."/>
            <person name="Pangilinan J."/>
            <person name="Lipzen A."/>
            <person name="Riley R."/>
            <person name="Andreopoulos W."/>
            <person name="He G."/>
            <person name="Johnson J."/>
            <person name="Nolan M."/>
            <person name="Tritt A."/>
            <person name="Barry K.W."/>
            <person name="Grigoriev I.V."/>
            <person name="Nagy L.G."/>
            <person name="Hibbett D."/>
            <person name="Henrissat B."/>
            <person name="Matheny P.B."/>
            <person name="Labbe J."/>
            <person name="Martin F.M."/>
        </authorList>
    </citation>
    <scope>NUCLEOTIDE SEQUENCE</scope>
    <source>
        <strain evidence="1">HHB10654</strain>
    </source>
</reference>
<organism evidence="1 2">
    <name type="scientific">Artomyces pyxidatus</name>
    <dbReference type="NCBI Taxonomy" id="48021"/>
    <lineage>
        <taxon>Eukaryota</taxon>
        <taxon>Fungi</taxon>
        <taxon>Dikarya</taxon>
        <taxon>Basidiomycota</taxon>
        <taxon>Agaricomycotina</taxon>
        <taxon>Agaricomycetes</taxon>
        <taxon>Russulales</taxon>
        <taxon>Auriscalpiaceae</taxon>
        <taxon>Artomyces</taxon>
    </lineage>
</organism>
<reference evidence="1" key="1">
    <citation type="submission" date="2021-03" db="EMBL/GenBank/DDBJ databases">
        <authorList>
            <consortium name="DOE Joint Genome Institute"/>
            <person name="Ahrendt S."/>
            <person name="Looney B.P."/>
            <person name="Miyauchi S."/>
            <person name="Morin E."/>
            <person name="Drula E."/>
            <person name="Courty P.E."/>
            <person name="Chicoki N."/>
            <person name="Fauchery L."/>
            <person name="Kohler A."/>
            <person name="Kuo A."/>
            <person name="Labutti K."/>
            <person name="Pangilinan J."/>
            <person name="Lipzen A."/>
            <person name="Riley R."/>
            <person name="Andreopoulos W."/>
            <person name="He G."/>
            <person name="Johnson J."/>
            <person name="Barry K.W."/>
            <person name="Grigoriev I.V."/>
            <person name="Nagy L."/>
            <person name="Hibbett D."/>
            <person name="Henrissat B."/>
            <person name="Matheny P.B."/>
            <person name="Labbe J."/>
            <person name="Martin F."/>
        </authorList>
    </citation>
    <scope>NUCLEOTIDE SEQUENCE</scope>
    <source>
        <strain evidence="1">HHB10654</strain>
    </source>
</reference>
<comment type="caution">
    <text evidence="1">The sequence shown here is derived from an EMBL/GenBank/DDBJ whole genome shotgun (WGS) entry which is preliminary data.</text>
</comment>
<protein>
    <submittedName>
        <fullName evidence="1">Uncharacterized protein</fullName>
    </submittedName>
</protein>
<sequence>MKSQLPHDESQVSSSRPFVFASSRYWQPASSQAPAGVSDRVTLSDEQRRLHAGDAVDMRSMLNHLTFNPLGVSQSSLSLRGDPTPSETVEALLRCLPNRYSSDVDAASSHSSPDSDSTLVEPSYRPPLRRSNELSLTQLFMSSGRIGGAHTASEVLHVDRQRGRGPVVDPSRREVVIVVAPVTEKQIVPIVEKPRRKKRSAKPRR</sequence>
<name>A0ACB8TL30_9AGAM</name>
<dbReference type="EMBL" id="MU277187">
    <property type="protein sequence ID" value="KAI0069085.1"/>
    <property type="molecule type" value="Genomic_DNA"/>
</dbReference>
<accession>A0ACB8TL30</accession>
<keyword evidence="2" id="KW-1185">Reference proteome</keyword>
<evidence type="ECO:0000313" key="2">
    <source>
        <dbReference type="Proteomes" id="UP000814140"/>
    </source>
</evidence>